<comment type="similarity">
    <text evidence="9 10">Belongs to the monomeric-type IDH family.</text>
</comment>
<reference evidence="11 12" key="1">
    <citation type="submission" date="2020-08" db="EMBL/GenBank/DDBJ databases">
        <title>Winogradskyella ouciana sp. nov., isolated from the hadal seawater of the Mariana Trench.</title>
        <authorList>
            <person name="He X."/>
        </authorList>
    </citation>
    <scope>NUCLEOTIDE SEQUENCE [LARGE SCALE GENOMIC DNA]</scope>
    <source>
        <strain evidence="11 12">KCTC 22026</strain>
    </source>
</reference>
<evidence type="ECO:0000256" key="2">
    <source>
        <dbReference type="ARBA" id="ARBA00022435"/>
    </source>
</evidence>
<keyword evidence="6 10" id="KW-0521">NADP</keyword>
<evidence type="ECO:0000256" key="1">
    <source>
        <dbReference type="ARBA" id="ARBA00001946"/>
    </source>
</evidence>
<evidence type="ECO:0000256" key="3">
    <source>
        <dbReference type="ARBA" id="ARBA00022532"/>
    </source>
</evidence>
<organism evidence="11 12">
    <name type="scientific">Winogradskyella echinorum</name>
    <dbReference type="NCBI Taxonomy" id="538189"/>
    <lineage>
        <taxon>Bacteria</taxon>
        <taxon>Pseudomonadati</taxon>
        <taxon>Bacteroidota</taxon>
        <taxon>Flavobacteriia</taxon>
        <taxon>Flavobacteriales</taxon>
        <taxon>Flavobacteriaceae</taxon>
        <taxon>Winogradskyella</taxon>
    </lineage>
</organism>
<protein>
    <recommendedName>
        <fullName evidence="10">Isocitrate dehydrogenase [NADP]</fullName>
        <ecNumber evidence="10">1.1.1.42</ecNumber>
    </recommendedName>
    <alternativeName>
        <fullName evidence="10">Oxalosuccinate decarboxylase</fullName>
    </alternativeName>
</protein>
<evidence type="ECO:0000256" key="7">
    <source>
        <dbReference type="ARBA" id="ARBA00023002"/>
    </source>
</evidence>
<dbReference type="RefSeq" id="WP_186847161.1">
    <property type="nucleotide sequence ID" value="NZ_JACOME010000008.1"/>
</dbReference>
<evidence type="ECO:0000256" key="6">
    <source>
        <dbReference type="ARBA" id="ARBA00022857"/>
    </source>
</evidence>
<dbReference type="GO" id="GO:0004450">
    <property type="term" value="F:isocitrate dehydrogenase (NADP+) activity"/>
    <property type="evidence" value="ECO:0007669"/>
    <property type="project" value="UniProtKB-EC"/>
</dbReference>
<dbReference type="Proteomes" id="UP000607435">
    <property type="component" value="Unassembled WGS sequence"/>
</dbReference>
<evidence type="ECO:0000256" key="5">
    <source>
        <dbReference type="ARBA" id="ARBA00022842"/>
    </source>
</evidence>
<gene>
    <name evidence="11" type="ORF">H6H04_16835</name>
</gene>
<dbReference type="SUPFAM" id="SSF53659">
    <property type="entry name" value="Isocitrate/Isopropylmalate dehydrogenase-like"/>
    <property type="match status" value="1"/>
</dbReference>
<evidence type="ECO:0000313" key="12">
    <source>
        <dbReference type="Proteomes" id="UP000607435"/>
    </source>
</evidence>
<dbReference type="NCBIfam" id="TIGR00178">
    <property type="entry name" value="monomer_idh"/>
    <property type="match status" value="1"/>
</dbReference>
<keyword evidence="3 10" id="KW-0816">Tricarboxylic acid cycle</keyword>
<proteinExistence type="inferred from homology"/>
<evidence type="ECO:0000256" key="8">
    <source>
        <dbReference type="ARBA" id="ARBA00023554"/>
    </source>
</evidence>
<accession>A0ABR6Y5N7</accession>
<dbReference type="InterPro" id="IPR004436">
    <property type="entry name" value="Isocitrate_DH_NADP_mono"/>
</dbReference>
<evidence type="ECO:0000256" key="9">
    <source>
        <dbReference type="ARBA" id="ARBA00046318"/>
    </source>
</evidence>
<name>A0ABR6Y5N7_9FLAO</name>
<dbReference type="PANTHER" id="PTHR36999">
    <property type="entry name" value="ISOCITRATE DEHYDROGENASE [NADP]"/>
    <property type="match status" value="1"/>
</dbReference>
<dbReference type="Pfam" id="PF03971">
    <property type="entry name" value="IDH"/>
    <property type="match status" value="1"/>
</dbReference>
<sequence>MTKTAKIVYTKTDEAPALATRSFLPIVQSFTKSSGITIETKDISLAARILAVFPDFLTEDQKVNDALAELGELAKKPEANIIKLPNISASIPQLTDAIEELQAKGYKIPNYPDEPKNDVEKDIKSRYDKIKGSAVNPVLREGNSDRRAPKAVKNYAKKNPHRMGAWSPDSKTHVATMSKGDFAHNEKSVTVADATSVKIVHTDTDGNKTVLKDNLDLLKGEIIDATVMSKKALIEFLEHHVEDALDKGVLFSLHMKATMMKVSDPIIFGHAVRVFFKDLFEKHGKTFDKIGVDVNNGFGNLLEKLGELPEDKRDEIREDIRFALDHSADLAMVNSDRGITNLHVPSDVIIDASMPAMIRTSGQMWNAEGKQQDTKAVIPDSSYAGVYIATIDFCKKHGAFDPTTMGTVPNVGLMAQKAEEYGSHDKTFEIPSKGKVEVIDTSGEVLTNHKVETGDIWRMCQVKDAPIQDWVKLAVTRARASQTPAVFWLDKNRAHDAELIKKVEQYLPNHDTSGLDIRILSPIKATNFTLERIKNGEDTISVTGNVLRDYLTDLFPILEVGTSAKMLSIVPLMNGGGLFETGAGGSAPKHVQQFVEENHLRWDSLGEFLALAVSLEHYAEVNNNEKARVLGEALDDASDKLLENRKGPSRKVNELDNRGSHFYLALYWAEALANQDKDAELKSEFISIYNALSSNEDAIIKELIDCQGESVNIDGYYYPNEDLVTKAMRPSNALNSILNK</sequence>
<dbReference type="PANTHER" id="PTHR36999:SF1">
    <property type="entry name" value="ISOCITRATE DEHYDROGENASE (NADP(+))"/>
    <property type="match status" value="1"/>
</dbReference>
<keyword evidence="12" id="KW-1185">Reference proteome</keyword>
<evidence type="ECO:0000256" key="4">
    <source>
        <dbReference type="ARBA" id="ARBA00022723"/>
    </source>
</evidence>
<keyword evidence="2 10" id="KW-0329">Glyoxylate bypass</keyword>
<keyword evidence="4" id="KW-0479">Metal-binding</keyword>
<evidence type="ECO:0000313" key="11">
    <source>
        <dbReference type="EMBL" id="MBC3848064.1"/>
    </source>
</evidence>
<comment type="cofactor">
    <cofactor evidence="1">
        <name>Mg(2+)</name>
        <dbReference type="ChEBI" id="CHEBI:18420"/>
    </cofactor>
</comment>
<comment type="caution">
    <text evidence="11">The sequence shown here is derived from an EMBL/GenBank/DDBJ whole genome shotgun (WGS) entry which is preliminary data.</text>
</comment>
<keyword evidence="7 10" id="KW-0560">Oxidoreductase</keyword>
<dbReference type="EMBL" id="JACOME010000008">
    <property type="protein sequence ID" value="MBC3848064.1"/>
    <property type="molecule type" value="Genomic_DNA"/>
</dbReference>
<keyword evidence="5" id="KW-0460">Magnesium</keyword>
<dbReference type="Gene3D" id="3.40.718.10">
    <property type="entry name" value="Isopropylmalate Dehydrogenase"/>
    <property type="match status" value="2"/>
</dbReference>
<dbReference type="PIRSF" id="PIRSF009407">
    <property type="entry name" value="IDH_monmr"/>
    <property type="match status" value="1"/>
</dbReference>
<comment type="catalytic activity">
    <reaction evidence="8 10">
        <text>D-threo-isocitrate + NADP(+) = 2-oxoglutarate + CO2 + NADPH</text>
        <dbReference type="Rhea" id="RHEA:19629"/>
        <dbReference type="ChEBI" id="CHEBI:15562"/>
        <dbReference type="ChEBI" id="CHEBI:16526"/>
        <dbReference type="ChEBI" id="CHEBI:16810"/>
        <dbReference type="ChEBI" id="CHEBI:57783"/>
        <dbReference type="ChEBI" id="CHEBI:58349"/>
        <dbReference type="EC" id="1.1.1.42"/>
    </reaction>
</comment>
<dbReference type="EC" id="1.1.1.42" evidence="10"/>
<evidence type="ECO:0000256" key="10">
    <source>
        <dbReference type="PIRNR" id="PIRNR009407"/>
    </source>
</evidence>